<dbReference type="Gene3D" id="6.10.140.1310">
    <property type="match status" value="1"/>
</dbReference>
<protein>
    <recommendedName>
        <fullName evidence="3">Phage tail assembly chaperone protein</fullName>
    </recommendedName>
</protein>
<keyword evidence="2" id="KW-1185">Reference proteome</keyword>
<gene>
    <name evidence="1" type="ORF">J2792_002317</name>
</gene>
<dbReference type="EMBL" id="JAVDRD010000005">
    <property type="protein sequence ID" value="MDR6511445.1"/>
    <property type="molecule type" value="Genomic_DNA"/>
</dbReference>
<proteinExistence type="predicted"/>
<accession>A0ABU1MM69</accession>
<dbReference type="RefSeq" id="WP_309805312.1">
    <property type="nucleotide sequence ID" value="NZ_JAVDRD010000005.1"/>
</dbReference>
<sequence length="127" mass="13705">MKFSPSTGNFYPDDIAYAALPDDLIDVSGEGYTKAMSRAADEAFSVGADGAVTITKIPGPTDEQIKAAVKAEARRLMAATDYTQAADVAFDLKNVAAFTEYRAAVRAIFRNPPMEPEWPDVPTPDWA</sequence>
<comment type="caution">
    <text evidence="1">The sequence shown here is derived from an EMBL/GenBank/DDBJ whole genome shotgun (WGS) entry which is preliminary data.</text>
</comment>
<dbReference type="Proteomes" id="UP001184150">
    <property type="component" value="Unassembled WGS sequence"/>
</dbReference>
<name>A0ABU1MM69_9SPHN</name>
<reference evidence="1 2" key="1">
    <citation type="submission" date="2023-07" db="EMBL/GenBank/DDBJ databases">
        <title>Sorghum-associated microbial communities from plants grown in Nebraska, USA.</title>
        <authorList>
            <person name="Schachtman D."/>
        </authorList>
    </citation>
    <scope>NUCLEOTIDE SEQUENCE [LARGE SCALE GENOMIC DNA]</scope>
    <source>
        <strain evidence="1 2">DS1027</strain>
    </source>
</reference>
<organism evidence="1 2">
    <name type="scientific">Novosphingobium capsulatum</name>
    <dbReference type="NCBI Taxonomy" id="13688"/>
    <lineage>
        <taxon>Bacteria</taxon>
        <taxon>Pseudomonadati</taxon>
        <taxon>Pseudomonadota</taxon>
        <taxon>Alphaproteobacteria</taxon>
        <taxon>Sphingomonadales</taxon>
        <taxon>Sphingomonadaceae</taxon>
        <taxon>Novosphingobium</taxon>
    </lineage>
</organism>
<evidence type="ECO:0000313" key="2">
    <source>
        <dbReference type="Proteomes" id="UP001184150"/>
    </source>
</evidence>
<evidence type="ECO:0008006" key="3">
    <source>
        <dbReference type="Google" id="ProtNLM"/>
    </source>
</evidence>
<evidence type="ECO:0000313" key="1">
    <source>
        <dbReference type="EMBL" id="MDR6511445.1"/>
    </source>
</evidence>